<dbReference type="PANTHER" id="PTHR42830:SF2">
    <property type="entry name" value="OSMC_OHR FAMILY PROTEIN"/>
    <property type="match status" value="1"/>
</dbReference>
<evidence type="ECO:0000313" key="2">
    <source>
        <dbReference type="Proteomes" id="UP000262379"/>
    </source>
</evidence>
<proteinExistence type="predicted"/>
<keyword evidence="2" id="KW-1185">Reference proteome</keyword>
<dbReference type="Gene3D" id="3.30.300.20">
    <property type="match status" value="1"/>
</dbReference>
<dbReference type="RefSeq" id="WP_116624039.1">
    <property type="nucleotide sequence ID" value="NZ_QURN01000007.1"/>
</dbReference>
<organism evidence="1 2">
    <name type="scientific">Mesorhizobium denitrificans</name>
    <dbReference type="NCBI Taxonomy" id="2294114"/>
    <lineage>
        <taxon>Bacteria</taxon>
        <taxon>Pseudomonadati</taxon>
        <taxon>Pseudomonadota</taxon>
        <taxon>Alphaproteobacteria</taxon>
        <taxon>Hyphomicrobiales</taxon>
        <taxon>Phyllobacteriaceae</taxon>
        <taxon>Mesorhizobium</taxon>
    </lineage>
</organism>
<dbReference type="PANTHER" id="PTHR42830">
    <property type="entry name" value="OSMOTICALLY INDUCIBLE FAMILY PROTEIN"/>
    <property type="match status" value="1"/>
</dbReference>
<dbReference type="InterPro" id="IPR015946">
    <property type="entry name" value="KH_dom-like_a/b"/>
</dbReference>
<name>A0A371XEE3_9HYPH</name>
<sequence>MSSEHNVTASWAYAPNASKPSTYSRNLNIDYGHGAGLKVSAAAAYFGDALLPDPEQLFLSAVVSCHMLSFLAIAEMHGCKVKAYRDEASAYLEKDQGPLASVKRIVLRPAVEFSPDGKVPDAALLAKLHDKSHDICFVARSIKTTVIVEPVM</sequence>
<evidence type="ECO:0000313" key="1">
    <source>
        <dbReference type="EMBL" id="RFC67605.1"/>
    </source>
</evidence>
<dbReference type="InterPro" id="IPR052707">
    <property type="entry name" value="OsmC_Ohr_Peroxiredoxin"/>
</dbReference>
<dbReference type="Pfam" id="PF02566">
    <property type="entry name" value="OsmC"/>
    <property type="match status" value="1"/>
</dbReference>
<dbReference type="EMBL" id="QURN01000007">
    <property type="protein sequence ID" value="RFC67605.1"/>
    <property type="molecule type" value="Genomic_DNA"/>
</dbReference>
<dbReference type="SUPFAM" id="SSF82784">
    <property type="entry name" value="OsmC-like"/>
    <property type="match status" value="1"/>
</dbReference>
<dbReference type="InterPro" id="IPR036102">
    <property type="entry name" value="OsmC/Ohrsf"/>
</dbReference>
<protein>
    <submittedName>
        <fullName evidence="1">OsmC family peroxiredoxin</fullName>
    </submittedName>
</protein>
<dbReference type="AlphaFoldDB" id="A0A371XEE3"/>
<reference evidence="2" key="1">
    <citation type="submission" date="2018-08" db="EMBL/GenBank/DDBJ databases">
        <authorList>
            <person name="Im W.T."/>
        </authorList>
    </citation>
    <scope>NUCLEOTIDE SEQUENCE [LARGE SCALE GENOMIC DNA]</scope>
    <source>
        <strain evidence="2">LA-28</strain>
    </source>
</reference>
<dbReference type="Proteomes" id="UP000262379">
    <property type="component" value="Unassembled WGS sequence"/>
</dbReference>
<dbReference type="InterPro" id="IPR003718">
    <property type="entry name" value="OsmC/Ohr_fam"/>
</dbReference>
<gene>
    <name evidence="1" type="ORF">DY251_11570</name>
</gene>
<comment type="caution">
    <text evidence="1">The sequence shown here is derived from an EMBL/GenBank/DDBJ whole genome shotgun (WGS) entry which is preliminary data.</text>
</comment>
<accession>A0A371XEE3</accession>